<evidence type="ECO:0000256" key="10">
    <source>
        <dbReference type="ARBA" id="ARBA00023157"/>
    </source>
</evidence>
<protein>
    <recommendedName>
        <fullName evidence="18">EGF-like domain-containing protein</fullName>
    </recommendedName>
</protein>
<dbReference type="InterPro" id="IPR049883">
    <property type="entry name" value="NOTCH1_EGF-like"/>
</dbReference>
<keyword evidence="10 13" id="KW-1015">Disulfide bond</keyword>
<feature type="disulfide bond" evidence="14">
    <location>
        <begin position="210"/>
        <end position="225"/>
    </location>
</feature>
<reference evidence="19" key="1">
    <citation type="journal article" date="2019" name="bioRxiv">
        <title>The Genome of the Zebra Mussel, Dreissena polymorpha: A Resource for Invasive Species Research.</title>
        <authorList>
            <person name="McCartney M.A."/>
            <person name="Auch B."/>
            <person name="Kono T."/>
            <person name="Mallez S."/>
            <person name="Zhang Y."/>
            <person name="Obille A."/>
            <person name="Becker A."/>
            <person name="Abrahante J.E."/>
            <person name="Garbe J."/>
            <person name="Badalamenti J.P."/>
            <person name="Herman A."/>
            <person name="Mangelson H."/>
            <person name="Liachko I."/>
            <person name="Sullivan S."/>
            <person name="Sone E.D."/>
            <person name="Koren S."/>
            <person name="Silverstein K.A.T."/>
            <person name="Beckman K.B."/>
            <person name="Gohl D.M."/>
        </authorList>
    </citation>
    <scope>NUCLEOTIDE SEQUENCE</scope>
    <source>
        <strain evidence="19">Duluth1</strain>
        <tissue evidence="19">Whole animal</tissue>
    </source>
</reference>
<feature type="disulfide bond" evidence="14">
    <location>
        <begin position="34"/>
        <end position="52"/>
    </location>
</feature>
<dbReference type="SMART" id="SM00135">
    <property type="entry name" value="LY"/>
    <property type="match status" value="10"/>
</dbReference>
<evidence type="ECO:0000256" key="2">
    <source>
        <dbReference type="ARBA" id="ARBA00022475"/>
    </source>
</evidence>
<evidence type="ECO:0000256" key="15">
    <source>
        <dbReference type="PROSITE-ProRule" id="PRU00461"/>
    </source>
</evidence>
<reference evidence="19" key="2">
    <citation type="submission" date="2020-11" db="EMBL/GenBank/DDBJ databases">
        <authorList>
            <person name="McCartney M.A."/>
            <person name="Auch B."/>
            <person name="Kono T."/>
            <person name="Mallez S."/>
            <person name="Becker A."/>
            <person name="Gohl D.M."/>
            <person name="Silverstein K.A.T."/>
            <person name="Koren S."/>
            <person name="Bechman K.B."/>
            <person name="Herman A."/>
            <person name="Abrahante J.E."/>
            <person name="Garbe J."/>
        </authorList>
    </citation>
    <scope>NUCLEOTIDE SEQUENCE</scope>
    <source>
        <strain evidence="19">Duluth1</strain>
        <tissue evidence="19">Whole animal</tissue>
    </source>
</reference>
<dbReference type="GO" id="GO:0042562">
    <property type="term" value="F:hormone binding"/>
    <property type="evidence" value="ECO:0007669"/>
    <property type="project" value="TreeGrafter"/>
</dbReference>
<dbReference type="PANTHER" id="PTHR22722">
    <property type="entry name" value="LOW-DENSITY LIPOPROTEIN RECEPTOR-RELATED PROTEIN 2-RELATED"/>
    <property type="match status" value="1"/>
</dbReference>
<dbReference type="FunFam" id="2.120.10.30:FF:000008">
    <property type="entry name" value="Low-density lipoprotein receptor-related protein 4"/>
    <property type="match status" value="1"/>
</dbReference>
<feature type="repeat" description="LDL-receptor class B" evidence="15">
    <location>
        <begin position="566"/>
        <end position="608"/>
    </location>
</feature>
<dbReference type="GO" id="GO:0006898">
    <property type="term" value="P:receptor-mediated endocytosis"/>
    <property type="evidence" value="ECO:0007669"/>
    <property type="project" value="TreeGrafter"/>
</dbReference>
<feature type="repeat" description="LDL-receptor class B" evidence="15">
    <location>
        <begin position="653"/>
        <end position="695"/>
    </location>
</feature>
<dbReference type="PROSITE" id="PS01187">
    <property type="entry name" value="EGF_CA"/>
    <property type="match status" value="1"/>
</dbReference>
<dbReference type="GO" id="GO:0016324">
    <property type="term" value="C:apical plasma membrane"/>
    <property type="evidence" value="ECO:0007669"/>
    <property type="project" value="TreeGrafter"/>
</dbReference>
<feature type="disulfide bond" evidence="14">
    <location>
        <begin position="90"/>
        <end position="105"/>
    </location>
</feature>
<evidence type="ECO:0000256" key="12">
    <source>
        <dbReference type="ARBA" id="ARBA00023180"/>
    </source>
</evidence>
<dbReference type="AlphaFoldDB" id="A0A9D4N5H0"/>
<keyword evidence="4" id="KW-0254">Endocytosis</keyword>
<feature type="disulfide bond" evidence="14">
    <location>
        <begin position="358"/>
        <end position="370"/>
    </location>
</feature>
<dbReference type="PROSITE" id="PS00010">
    <property type="entry name" value="ASX_HYDROXYL"/>
    <property type="match status" value="1"/>
</dbReference>
<evidence type="ECO:0000256" key="9">
    <source>
        <dbReference type="ARBA" id="ARBA00023136"/>
    </source>
</evidence>
<feature type="disulfide bond" evidence="14">
    <location>
        <begin position="377"/>
        <end position="392"/>
    </location>
</feature>
<dbReference type="SUPFAM" id="SSF57424">
    <property type="entry name" value="LDL receptor-like module"/>
    <property type="match status" value="9"/>
</dbReference>
<comment type="caution">
    <text evidence="13">Lacks conserved residue(s) required for the propagation of feature annotation.</text>
</comment>
<dbReference type="SMART" id="SM00181">
    <property type="entry name" value="EGF"/>
    <property type="match status" value="3"/>
</dbReference>
<keyword evidence="7" id="KW-0677">Repeat</keyword>
<dbReference type="FunFam" id="2.10.25.10:FF:000037">
    <property type="entry name" value="Signal peptide, CUB domain and EGF-like domain-containing 2"/>
    <property type="match status" value="1"/>
</dbReference>
<keyword evidence="6 17" id="KW-0732">Signal</keyword>
<dbReference type="PROSITE" id="PS51120">
    <property type="entry name" value="LDLRB"/>
    <property type="match status" value="8"/>
</dbReference>
<feature type="disulfide bond" evidence="14">
    <location>
        <begin position="117"/>
        <end position="135"/>
    </location>
</feature>
<comment type="subcellular location">
    <subcellularLocation>
        <location evidence="1">Cell membrane</location>
        <topology evidence="1">Single-pass type I membrane protein</topology>
    </subcellularLocation>
</comment>
<feature type="repeat" description="LDL-receptor class B" evidence="15">
    <location>
        <begin position="609"/>
        <end position="652"/>
    </location>
</feature>
<keyword evidence="3 13" id="KW-0245">EGF-like domain</keyword>
<feature type="disulfide bond" evidence="14">
    <location>
        <begin position="78"/>
        <end position="96"/>
    </location>
</feature>
<evidence type="ECO:0000313" key="20">
    <source>
        <dbReference type="Proteomes" id="UP000828390"/>
    </source>
</evidence>
<feature type="repeat" description="LDL-receptor class B" evidence="15">
    <location>
        <begin position="915"/>
        <end position="958"/>
    </location>
</feature>
<dbReference type="CDD" id="cd00054">
    <property type="entry name" value="EGF_CA"/>
    <property type="match status" value="1"/>
</dbReference>
<evidence type="ECO:0000256" key="7">
    <source>
        <dbReference type="ARBA" id="ARBA00022737"/>
    </source>
</evidence>
<feature type="disulfide bond" evidence="14">
    <location>
        <begin position="284"/>
        <end position="302"/>
    </location>
</feature>
<dbReference type="PROSITE" id="PS50068">
    <property type="entry name" value="LDLRA_2"/>
    <property type="match status" value="9"/>
</dbReference>
<dbReference type="FunFam" id="2.120.10.30:FF:000241">
    <property type="entry name" value="Low-density lipoprotein receptor-related protein 6"/>
    <property type="match status" value="1"/>
</dbReference>
<feature type="region of interest" description="Disordered" evidence="16">
    <location>
        <begin position="1107"/>
        <end position="1126"/>
    </location>
</feature>
<feature type="disulfide bond" evidence="14">
    <location>
        <begin position="252"/>
        <end position="267"/>
    </location>
</feature>
<dbReference type="InterPro" id="IPR036055">
    <property type="entry name" value="LDL_receptor-like_sf"/>
</dbReference>
<keyword evidence="8" id="KW-1133">Transmembrane helix</keyword>
<dbReference type="GO" id="GO:0005509">
    <property type="term" value="F:calcium ion binding"/>
    <property type="evidence" value="ECO:0007669"/>
    <property type="project" value="InterPro"/>
</dbReference>
<dbReference type="Gene3D" id="2.10.25.10">
    <property type="entry name" value="Laminin"/>
    <property type="match status" value="2"/>
</dbReference>
<feature type="disulfide bond" evidence="14">
    <location>
        <begin position="110"/>
        <end position="122"/>
    </location>
</feature>
<dbReference type="Gene3D" id="4.10.400.10">
    <property type="entry name" value="Low-density Lipoprotein Receptor"/>
    <property type="match status" value="8"/>
</dbReference>
<feature type="disulfide bond" evidence="14">
    <location>
        <begin position="46"/>
        <end position="61"/>
    </location>
</feature>
<dbReference type="SUPFAM" id="SSF63825">
    <property type="entry name" value="YWTD domain"/>
    <property type="match status" value="2"/>
</dbReference>
<feature type="chain" id="PRO_5038395199" description="EGF-like domain-containing protein" evidence="17">
    <location>
        <begin position="20"/>
        <end position="1126"/>
    </location>
</feature>
<feature type="repeat" description="LDL-receptor class B" evidence="15">
    <location>
        <begin position="872"/>
        <end position="914"/>
    </location>
</feature>
<dbReference type="CDD" id="cd00112">
    <property type="entry name" value="LDLa"/>
    <property type="match status" value="9"/>
</dbReference>
<dbReference type="Pfam" id="PF00058">
    <property type="entry name" value="Ldl_recept_b"/>
    <property type="match status" value="7"/>
</dbReference>
<dbReference type="Pfam" id="PF14670">
    <property type="entry name" value="FXa_inhibition"/>
    <property type="match status" value="2"/>
</dbReference>
<evidence type="ECO:0000256" key="14">
    <source>
        <dbReference type="PROSITE-ProRule" id="PRU00124"/>
    </source>
</evidence>
<dbReference type="InterPro" id="IPR000033">
    <property type="entry name" value="LDLR_classB_rpt"/>
</dbReference>
<evidence type="ECO:0000256" key="6">
    <source>
        <dbReference type="ARBA" id="ARBA00022729"/>
    </source>
</evidence>
<evidence type="ECO:0000256" key="4">
    <source>
        <dbReference type="ARBA" id="ARBA00022583"/>
    </source>
</evidence>
<keyword evidence="20" id="KW-1185">Reference proteome</keyword>
<dbReference type="InterPro" id="IPR000152">
    <property type="entry name" value="EGF-type_Asp/Asn_hydroxyl_site"/>
</dbReference>
<evidence type="ECO:0000256" key="13">
    <source>
        <dbReference type="PROSITE-ProRule" id="PRU00076"/>
    </source>
</evidence>
<dbReference type="SMART" id="SM00179">
    <property type="entry name" value="EGF_CA"/>
    <property type="match status" value="2"/>
</dbReference>
<feature type="repeat" description="LDL-receptor class B" evidence="15">
    <location>
        <begin position="829"/>
        <end position="871"/>
    </location>
</feature>
<dbReference type="PRINTS" id="PR00261">
    <property type="entry name" value="LDLRECEPTOR"/>
</dbReference>
<dbReference type="InterPro" id="IPR018097">
    <property type="entry name" value="EGF_Ca-bd_CS"/>
</dbReference>
<evidence type="ECO:0000313" key="19">
    <source>
        <dbReference type="EMBL" id="KAH3888381.1"/>
    </source>
</evidence>
<feature type="repeat" description="LDL-receptor class B" evidence="15">
    <location>
        <begin position="523"/>
        <end position="565"/>
    </location>
</feature>
<dbReference type="Proteomes" id="UP000828390">
    <property type="component" value="Unassembled WGS sequence"/>
</dbReference>
<dbReference type="InterPro" id="IPR011042">
    <property type="entry name" value="6-blade_b-propeller_TolB-like"/>
</dbReference>
<dbReference type="GO" id="GO:0043235">
    <property type="term" value="C:receptor complex"/>
    <property type="evidence" value="ECO:0007669"/>
    <property type="project" value="TreeGrafter"/>
</dbReference>
<keyword evidence="9" id="KW-0472">Membrane</keyword>
<feature type="disulfide bond" evidence="14">
    <location>
        <begin position="365"/>
        <end position="383"/>
    </location>
</feature>
<dbReference type="FunFam" id="4.10.400.10:FF:000034">
    <property type="entry name" value="Low-density lipoprotein receptor-related protein 2"/>
    <property type="match status" value="1"/>
</dbReference>
<dbReference type="InterPro" id="IPR001881">
    <property type="entry name" value="EGF-like_Ca-bd_dom"/>
</dbReference>
<dbReference type="InterPro" id="IPR023415">
    <property type="entry name" value="LDLR_class-A_CS"/>
</dbReference>
<feature type="domain" description="EGF-like" evidence="18">
    <location>
        <begin position="435"/>
        <end position="474"/>
    </location>
</feature>
<dbReference type="FunFam" id="2.10.25.10:FF:000240">
    <property type="entry name" value="Vitamin K-dependent protein S"/>
    <property type="match status" value="1"/>
</dbReference>
<keyword evidence="11" id="KW-0675">Receptor</keyword>
<dbReference type="InterPro" id="IPR002172">
    <property type="entry name" value="LDrepeatLR_classA_rpt"/>
</dbReference>
<keyword evidence="5" id="KW-0812">Transmembrane</keyword>
<feature type="signal peptide" evidence="17">
    <location>
        <begin position="1"/>
        <end position="19"/>
    </location>
</feature>
<evidence type="ECO:0000256" key="16">
    <source>
        <dbReference type="SAM" id="MobiDB-lite"/>
    </source>
</evidence>
<dbReference type="Pfam" id="PF07645">
    <property type="entry name" value="EGF_CA"/>
    <property type="match status" value="1"/>
</dbReference>
<evidence type="ECO:0000256" key="8">
    <source>
        <dbReference type="ARBA" id="ARBA00022989"/>
    </source>
</evidence>
<keyword evidence="2" id="KW-1003">Cell membrane</keyword>
<name>A0A9D4N5H0_DREPO</name>
<organism evidence="19 20">
    <name type="scientific">Dreissena polymorpha</name>
    <name type="common">Zebra mussel</name>
    <name type="synonym">Mytilus polymorpha</name>
    <dbReference type="NCBI Taxonomy" id="45954"/>
    <lineage>
        <taxon>Eukaryota</taxon>
        <taxon>Metazoa</taxon>
        <taxon>Spiralia</taxon>
        <taxon>Lophotrochozoa</taxon>
        <taxon>Mollusca</taxon>
        <taxon>Bivalvia</taxon>
        <taxon>Autobranchia</taxon>
        <taxon>Heteroconchia</taxon>
        <taxon>Euheterodonta</taxon>
        <taxon>Imparidentia</taxon>
        <taxon>Neoheterodontei</taxon>
        <taxon>Myida</taxon>
        <taxon>Dreissenoidea</taxon>
        <taxon>Dreissenidae</taxon>
        <taxon>Dreissena</taxon>
    </lineage>
</organism>
<evidence type="ECO:0000259" key="18">
    <source>
        <dbReference type="PROSITE" id="PS50026"/>
    </source>
</evidence>
<gene>
    <name evidence="19" type="ORF">DPMN_012414</name>
</gene>
<comment type="caution">
    <text evidence="19">The sequence shown here is derived from an EMBL/GenBank/DDBJ whole genome shotgun (WGS) entry which is preliminary data.</text>
</comment>
<keyword evidence="12" id="KW-0325">Glycoprotein</keyword>
<feature type="disulfide bond" evidence="14">
    <location>
        <begin position="296"/>
        <end position="311"/>
    </location>
</feature>
<dbReference type="Gene3D" id="2.40.128.620">
    <property type="match status" value="1"/>
</dbReference>
<dbReference type="InterPro" id="IPR000742">
    <property type="entry name" value="EGF"/>
</dbReference>
<feature type="disulfide bond" evidence="13">
    <location>
        <begin position="439"/>
        <end position="449"/>
    </location>
</feature>
<evidence type="ECO:0000256" key="3">
    <source>
        <dbReference type="ARBA" id="ARBA00022536"/>
    </source>
</evidence>
<feature type="repeat" description="LDL-receptor class B" evidence="15">
    <location>
        <begin position="961"/>
        <end position="1006"/>
    </location>
</feature>
<proteinExistence type="predicted"/>
<dbReference type="EMBL" id="JAIWYP010000001">
    <property type="protein sequence ID" value="KAH3888381.1"/>
    <property type="molecule type" value="Genomic_DNA"/>
</dbReference>
<evidence type="ECO:0000256" key="5">
    <source>
        <dbReference type="ARBA" id="ARBA00022692"/>
    </source>
</evidence>
<evidence type="ECO:0000256" key="17">
    <source>
        <dbReference type="SAM" id="SignalP"/>
    </source>
</evidence>
<dbReference type="SMART" id="SM00192">
    <property type="entry name" value="LDLa"/>
    <property type="match status" value="9"/>
</dbReference>
<dbReference type="PROSITE" id="PS01209">
    <property type="entry name" value="LDLRA_1"/>
    <property type="match status" value="4"/>
</dbReference>
<feature type="disulfide bond" evidence="14">
    <location>
        <begin position="71"/>
        <end position="83"/>
    </location>
</feature>
<dbReference type="PROSITE" id="PS01186">
    <property type="entry name" value="EGF_2"/>
    <property type="match status" value="1"/>
</dbReference>
<feature type="disulfide bond" evidence="14">
    <location>
        <begin position="277"/>
        <end position="289"/>
    </location>
</feature>
<dbReference type="Pfam" id="PF00057">
    <property type="entry name" value="Ldl_recept_a"/>
    <property type="match status" value="9"/>
</dbReference>
<dbReference type="InterPro" id="IPR051221">
    <property type="entry name" value="LDLR-related"/>
</dbReference>
<dbReference type="Gene3D" id="2.120.10.30">
    <property type="entry name" value="TolB, C-terminal domain"/>
    <property type="match status" value="2"/>
</dbReference>
<dbReference type="PANTHER" id="PTHR22722:SF15">
    <property type="entry name" value="LOW-DENSITY LIPOPROTEIN RECEPTOR-RELATED"/>
    <property type="match status" value="1"/>
</dbReference>
<evidence type="ECO:0000256" key="11">
    <source>
        <dbReference type="ARBA" id="ARBA00023170"/>
    </source>
</evidence>
<dbReference type="PROSITE" id="PS50026">
    <property type="entry name" value="EGF_3"/>
    <property type="match status" value="1"/>
</dbReference>
<accession>A0A9D4N5H0</accession>
<evidence type="ECO:0000256" key="1">
    <source>
        <dbReference type="ARBA" id="ARBA00004251"/>
    </source>
</evidence>
<feature type="disulfide bond" evidence="14">
    <location>
        <begin position="129"/>
        <end position="144"/>
    </location>
</feature>
<feature type="disulfide bond" evidence="14">
    <location>
        <begin position="168"/>
        <end position="183"/>
    </location>
</feature>
<sequence length="1126" mass="126777">MKDMLFSVCILLLFHVCNGDKSECDCVEVDKFSCGDCVCIPRNLVCDGQPDCDNGQDEKGCVAQSVTHSHCPIDHYTCWNLQCVKKNWVCDGDNDCGDNSDELMCPPKNCTEDEFQCNNNNCVLKKWQCDGDDDCKDWSDEHHCVHECTSAQFRCKNDSTCIDKTWACDKEYDCIDQSDEASCGLESLFCGEQEFTCKQAHRCIPLQKRCDQHNDCNNWEDEVSCGFEALVCPMHQFTCTQSHQCLPINKRCDSVNDCGDWEDEMNCDFKPEKESQCKEGEFQCDYGQCINSKWVCDGQRDCEDLSDEWNCNVTRCGAGMFQCGSNTSRDCIDLSKRCNQVRDCPDNSDEDKCVYSECQFGQFRCNNGQCIGNSKVCDTQSDCSDFSDETHCQWTVTCAEKNGGCDQLCEQKAHGARCVCNHGFILSQDGHSCFDVDECTLFSPCSHNCKNTLGSFECSCSMGYVLKPDGKGCKAQSSSNEKAYLIFANRVDIRRVMPDMSEYDSILNGLENAIALDFHHEKGYVYWSDVTLDKIKRAFLNGTGIKEVVAYGLQNPVGVAVDWIHNNLFWTDSGTSRIEVSNLDGDHRNVLIWDNLEKPRAIVAHPGKGMIFWTDWGSTPKIERSGMDGLDRLVIANTSLFWPNGLTLDYGAEKLYWADAKHHVIECADYDGKHRRTVINQGLPHPFALTLFEDELYWTDWHTKSINKANKFTGNDVEMVRNKLHFPMDIHIFHQERQPDATNRCGTNRGGCSHLCLPGYVGYKCACPTGLHLKGDNKTCVRNIKSFLLFTTRSDVRRITLGTEDQSDVVIPLSKTISTNAVDFDADNDTIFWTDSGTNTISAAKWDGTEERVVVGSSGDTPTGLAVDWSTRKLYWTDTEMGRIEVANLDGSMRAVLIWSGLGQPRDIVVDPISGYMYWTDWQKPPRIERAGMDGQGQMTLISRNLTYPNGLTIDYKGKTTRIFWIDPGTEDPGSIESCNWDGSDRKTVVSMSLSHPQPFGFTLFGDYMYWADWLHKKIVRSDRQGDNQVTIQENMGNVMDITVFNRDRSEVTGYRARSRPYYAKSLRQSTSDHMATPVSRSLPDGICQGHRPMPDHLASAIRSLSGDNTGHDMTGTSPGTLITDL</sequence>
<feature type="compositionally biased region" description="Polar residues" evidence="16">
    <location>
        <begin position="1115"/>
        <end position="1126"/>
    </location>
</feature>
<feature type="disulfide bond" evidence="14">
    <location>
        <begin position="338"/>
        <end position="353"/>
    </location>
</feature>
<dbReference type="SUPFAM" id="SSF57196">
    <property type="entry name" value="EGF/Laminin"/>
    <property type="match status" value="3"/>
</dbReference>